<accession>A0A8W8L0J7</accession>
<organism evidence="3 4">
    <name type="scientific">Magallana gigas</name>
    <name type="common">Pacific oyster</name>
    <name type="synonym">Crassostrea gigas</name>
    <dbReference type="NCBI Taxonomy" id="29159"/>
    <lineage>
        <taxon>Eukaryota</taxon>
        <taxon>Metazoa</taxon>
        <taxon>Spiralia</taxon>
        <taxon>Lophotrochozoa</taxon>
        <taxon>Mollusca</taxon>
        <taxon>Bivalvia</taxon>
        <taxon>Autobranchia</taxon>
        <taxon>Pteriomorphia</taxon>
        <taxon>Ostreida</taxon>
        <taxon>Ostreoidea</taxon>
        <taxon>Ostreidae</taxon>
        <taxon>Magallana</taxon>
    </lineage>
</organism>
<protein>
    <submittedName>
        <fullName evidence="3">Uncharacterized protein</fullName>
    </submittedName>
</protein>
<evidence type="ECO:0000256" key="2">
    <source>
        <dbReference type="SAM" id="Phobius"/>
    </source>
</evidence>
<name>A0A8W8L0J7_MAGGI</name>
<reference evidence="3" key="1">
    <citation type="submission" date="2022-08" db="UniProtKB">
        <authorList>
            <consortium name="EnsemblMetazoa"/>
        </authorList>
    </citation>
    <scope>IDENTIFICATION</scope>
    <source>
        <strain evidence="3">05x7-T-G4-1.051#20</strain>
    </source>
</reference>
<dbReference type="EnsemblMetazoa" id="G25369.1">
    <property type="protein sequence ID" value="G25369.1:cds"/>
    <property type="gene ID" value="G25369"/>
</dbReference>
<keyword evidence="2" id="KW-1133">Transmembrane helix</keyword>
<feature type="region of interest" description="Disordered" evidence="1">
    <location>
        <begin position="143"/>
        <end position="165"/>
    </location>
</feature>
<evidence type="ECO:0000313" key="3">
    <source>
        <dbReference type="EnsemblMetazoa" id="G25369.1:cds"/>
    </source>
</evidence>
<feature type="transmembrane region" description="Helical" evidence="2">
    <location>
        <begin position="120"/>
        <end position="138"/>
    </location>
</feature>
<dbReference type="Proteomes" id="UP000005408">
    <property type="component" value="Unassembled WGS sequence"/>
</dbReference>
<sequence>MVETLFYKPCYRSTREKCLGINFQGLKRHLKCFDLQALGMKPVRILFVIWGFLVIFGKAQLPVPTSNQNLYLDNNNFFQSALIEEYLNTLCTAYDGEVYIFLGIDAIPLCQPKTRKDRKLLLFLLLLLPMSKIMVELIDGLTPDPPDPTTPAPTTTPPVPPTPAG</sequence>
<dbReference type="AlphaFoldDB" id="A0A8W8L0J7"/>
<evidence type="ECO:0000256" key="1">
    <source>
        <dbReference type="SAM" id="MobiDB-lite"/>
    </source>
</evidence>
<evidence type="ECO:0000313" key="4">
    <source>
        <dbReference type="Proteomes" id="UP000005408"/>
    </source>
</evidence>
<keyword evidence="2" id="KW-0812">Transmembrane</keyword>
<keyword evidence="4" id="KW-1185">Reference proteome</keyword>
<keyword evidence="2" id="KW-0472">Membrane</keyword>
<proteinExistence type="predicted"/>